<dbReference type="NCBIfam" id="NF001591">
    <property type="entry name" value="PRK00393.1"/>
    <property type="match status" value="1"/>
</dbReference>
<keyword evidence="6 11" id="KW-0378">Hydrolase</keyword>
<protein>
    <recommendedName>
        <fullName evidence="11">GTP cyclohydrolase-2</fullName>
        <ecNumber evidence="11">3.5.4.25</ecNumber>
    </recommendedName>
    <alternativeName>
        <fullName evidence="11">GTP cyclohydrolase II</fullName>
    </alternativeName>
</protein>
<comment type="cofactor">
    <cofactor evidence="11">
        <name>Zn(2+)</name>
        <dbReference type="ChEBI" id="CHEBI:29105"/>
    </cofactor>
    <text evidence="11">Binds 1 zinc ion per subunit.</text>
</comment>
<evidence type="ECO:0000256" key="6">
    <source>
        <dbReference type="ARBA" id="ARBA00022801"/>
    </source>
</evidence>
<evidence type="ECO:0000256" key="5">
    <source>
        <dbReference type="ARBA" id="ARBA00022741"/>
    </source>
</evidence>
<feature type="binding site" evidence="11">
    <location>
        <position position="78"/>
    </location>
    <ligand>
        <name>Zn(2+)</name>
        <dbReference type="ChEBI" id="CHEBI:29105"/>
        <note>catalytic</note>
    </ligand>
</feature>
<gene>
    <name evidence="11 13" type="primary">ribA</name>
    <name evidence="13" type="ORF">ETQ85_16055</name>
</gene>
<comment type="similarity">
    <text evidence="2">In the N-terminal section; belongs to the DHBP synthase family.</text>
</comment>
<dbReference type="Pfam" id="PF00925">
    <property type="entry name" value="GTP_cyclohydro2"/>
    <property type="match status" value="1"/>
</dbReference>
<comment type="catalytic activity">
    <reaction evidence="10 11">
        <text>GTP + 4 H2O = 2,5-diamino-6-hydroxy-4-(5-phosphoribosylamino)-pyrimidine + formate + 2 phosphate + 3 H(+)</text>
        <dbReference type="Rhea" id="RHEA:23704"/>
        <dbReference type="ChEBI" id="CHEBI:15377"/>
        <dbReference type="ChEBI" id="CHEBI:15378"/>
        <dbReference type="ChEBI" id="CHEBI:15740"/>
        <dbReference type="ChEBI" id="CHEBI:37565"/>
        <dbReference type="ChEBI" id="CHEBI:43474"/>
        <dbReference type="ChEBI" id="CHEBI:58614"/>
        <dbReference type="EC" id="3.5.4.25"/>
    </reaction>
</comment>
<feature type="domain" description="GTP cyclohydrolase II" evidence="12">
    <location>
        <begin position="16"/>
        <end position="181"/>
    </location>
</feature>
<dbReference type="GO" id="GO:0005829">
    <property type="term" value="C:cytosol"/>
    <property type="evidence" value="ECO:0007669"/>
    <property type="project" value="TreeGrafter"/>
</dbReference>
<dbReference type="Proteomes" id="UP000389128">
    <property type="component" value="Unassembled WGS sequence"/>
</dbReference>
<proteinExistence type="inferred from homology"/>
<feature type="active site" description="Nucleophile" evidence="11">
    <location>
        <position position="141"/>
    </location>
</feature>
<dbReference type="SUPFAM" id="SSF142695">
    <property type="entry name" value="RibA-like"/>
    <property type="match status" value="1"/>
</dbReference>
<feature type="binding site" evidence="11">
    <location>
        <position position="80"/>
    </location>
    <ligand>
        <name>Zn(2+)</name>
        <dbReference type="ChEBI" id="CHEBI:29105"/>
        <note>catalytic</note>
    </ligand>
</feature>
<feature type="binding site" evidence="11">
    <location>
        <position position="67"/>
    </location>
    <ligand>
        <name>Zn(2+)</name>
        <dbReference type="ChEBI" id="CHEBI:29105"/>
        <note>catalytic</note>
    </ligand>
</feature>
<dbReference type="PANTHER" id="PTHR21327">
    <property type="entry name" value="GTP CYCLOHYDROLASE II-RELATED"/>
    <property type="match status" value="1"/>
</dbReference>
<keyword evidence="8 11" id="KW-0342">GTP-binding</keyword>
<keyword evidence="3 11" id="KW-0686">Riboflavin biosynthesis</keyword>
<feature type="binding site" evidence="11">
    <location>
        <begin position="105"/>
        <end position="107"/>
    </location>
    <ligand>
        <name>GTP</name>
        <dbReference type="ChEBI" id="CHEBI:37565"/>
    </ligand>
</feature>
<feature type="active site" description="Proton acceptor" evidence="11">
    <location>
        <position position="139"/>
    </location>
</feature>
<sequence>MPTSPESPRHSEWLASTDLPTSNGVFAMHVFRTTAPDATHSHQEHVALVYGDVTGKAGLPVRVHSECLTGEVFGSLKCDCRDQLDMALSEIVRLGAGMVLYLRQEGRGIGLSNKVRAYHLQSRGYDTVDANRVLGLPDDARSYEVVPEMLAHFDVRSIRLMTNNPDKLAKLTALGVKVDDCLPVITEPNQHSIGYIQTKRQRMGHALPELAEEEAVQTR</sequence>
<dbReference type="GO" id="GO:0008686">
    <property type="term" value="F:3,4-dihydroxy-2-butanone-4-phosphate synthase activity"/>
    <property type="evidence" value="ECO:0007669"/>
    <property type="project" value="TreeGrafter"/>
</dbReference>
<evidence type="ECO:0000256" key="1">
    <source>
        <dbReference type="ARBA" id="ARBA00004853"/>
    </source>
</evidence>
<comment type="similarity">
    <text evidence="11">Belongs to the GTP cyclohydrolase II family.</text>
</comment>
<evidence type="ECO:0000256" key="2">
    <source>
        <dbReference type="ARBA" id="ARBA00005520"/>
    </source>
</evidence>
<dbReference type="GO" id="GO:0005525">
    <property type="term" value="F:GTP binding"/>
    <property type="evidence" value="ECO:0007669"/>
    <property type="project" value="UniProtKB-KW"/>
</dbReference>
<evidence type="ECO:0000256" key="11">
    <source>
        <dbReference type="HAMAP-Rule" id="MF_00179"/>
    </source>
</evidence>
<dbReference type="InterPro" id="IPR036144">
    <property type="entry name" value="RibA-like_sf"/>
</dbReference>
<feature type="binding site" evidence="11">
    <location>
        <position position="162"/>
    </location>
    <ligand>
        <name>GTP</name>
        <dbReference type="ChEBI" id="CHEBI:37565"/>
    </ligand>
</feature>
<evidence type="ECO:0000256" key="4">
    <source>
        <dbReference type="ARBA" id="ARBA00022723"/>
    </source>
</evidence>
<evidence type="ECO:0000259" key="12">
    <source>
        <dbReference type="Pfam" id="PF00925"/>
    </source>
</evidence>
<keyword evidence="4 11" id="KW-0479">Metal-binding</keyword>
<organism evidence="13 14">
    <name type="scientific">Zoogloea oleivorans</name>
    <dbReference type="NCBI Taxonomy" id="1552750"/>
    <lineage>
        <taxon>Bacteria</taxon>
        <taxon>Pseudomonadati</taxon>
        <taxon>Pseudomonadota</taxon>
        <taxon>Betaproteobacteria</taxon>
        <taxon>Rhodocyclales</taxon>
        <taxon>Zoogloeaceae</taxon>
        <taxon>Zoogloea</taxon>
    </lineage>
</organism>
<dbReference type="UniPathway" id="UPA00275">
    <property type="reaction ID" value="UER00400"/>
</dbReference>
<evidence type="ECO:0000313" key="13">
    <source>
        <dbReference type="EMBL" id="TYC54964.1"/>
    </source>
</evidence>
<dbReference type="RefSeq" id="WP_148580096.1">
    <property type="nucleotide sequence ID" value="NZ_JAVEUW010000030.1"/>
</dbReference>
<comment type="pathway">
    <text evidence="1 11">Cofactor biosynthesis; riboflavin biosynthesis; 5-amino-6-(D-ribitylamino)uracil from GTP: step 1/4.</text>
</comment>
<dbReference type="GO" id="GO:0008270">
    <property type="term" value="F:zinc ion binding"/>
    <property type="evidence" value="ECO:0007669"/>
    <property type="project" value="UniProtKB-UniRule"/>
</dbReference>
<accession>A0A6C2CLC8</accession>
<evidence type="ECO:0000256" key="7">
    <source>
        <dbReference type="ARBA" id="ARBA00022833"/>
    </source>
</evidence>
<dbReference type="EC" id="3.5.4.25" evidence="11"/>
<evidence type="ECO:0000256" key="3">
    <source>
        <dbReference type="ARBA" id="ARBA00022619"/>
    </source>
</evidence>
<dbReference type="GO" id="GO:0009231">
    <property type="term" value="P:riboflavin biosynthetic process"/>
    <property type="evidence" value="ECO:0007669"/>
    <property type="project" value="UniProtKB-UniRule"/>
</dbReference>
<evidence type="ECO:0000256" key="9">
    <source>
        <dbReference type="ARBA" id="ARBA00043932"/>
    </source>
</evidence>
<dbReference type="OrthoDB" id="9793111at2"/>
<dbReference type="AlphaFoldDB" id="A0A6C2CLC8"/>
<feature type="binding site" evidence="11">
    <location>
        <begin position="62"/>
        <end position="66"/>
    </location>
    <ligand>
        <name>GTP</name>
        <dbReference type="ChEBI" id="CHEBI:37565"/>
    </ligand>
</feature>
<dbReference type="CDD" id="cd00641">
    <property type="entry name" value="GTP_cyclohydro2"/>
    <property type="match status" value="1"/>
</dbReference>
<dbReference type="EMBL" id="SDKK01000015">
    <property type="protein sequence ID" value="TYC54964.1"/>
    <property type="molecule type" value="Genomic_DNA"/>
</dbReference>
<dbReference type="FunFam" id="3.40.50.10990:FF:000001">
    <property type="entry name" value="Riboflavin biosynthesis protein RibBA"/>
    <property type="match status" value="1"/>
</dbReference>
<dbReference type="PANTHER" id="PTHR21327:SF47">
    <property type="entry name" value="GTP CYCLOHYDROLASE II DOMAIN-CONTAINING PROTEIN"/>
    <property type="match status" value="1"/>
</dbReference>
<dbReference type="HAMAP" id="MF_00179">
    <property type="entry name" value="RibA"/>
    <property type="match status" value="1"/>
</dbReference>
<comment type="function">
    <text evidence="9 11">Catalyzes the conversion of GTP to 2,5-diamino-6-ribosylamino-4(3H)-pyrimidinone 5'-phosphate (DARP), formate and pyrophosphate.</text>
</comment>
<feature type="binding site" evidence="11">
    <location>
        <position position="127"/>
    </location>
    <ligand>
        <name>GTP</name>
        <dbReference type="ChEBI" id="CHEBI:37565"/>
    </ligand>
</feature>
<dbReference type="Gene3D" id="3.40.50.10990">
    <property type="entry name" value="GTP cyclohydrolase II"/>
    <property type="match status" value="1"/>
</dbReference>
<dbReference type="GO" id="GO:0003935">
    <property type="term" value="F:GTP cyclohydrolase II activity"/>
    <property type="evidence" value="ECO:0007669"/>
    <property type="project" value="UniProtKB-UniRule"/>
</dbReference>
<comment type="caution">
    <text evidence="13">The sequence shown here is derived from an EMBL/GenBank/DDBJ whole genome shotgun (WGS) entry which is preliminary data.</text>
</comment>
<evidence type="ECO:0000256" key="10">
    <source>
        <dbReference type="ARBA" id="ARBA00049295"/>
    </source>
</evidence>
<feature type="binding site" evidence="11">
    <location>
        <position position="167"/>
    </location>
    <ligand>
        <name>GTP</name>
        <dbReference type="ChEBI" id="CHEBI:37565"/>
    </ligand>
</feature>
<evidence type="ECO:0000313" key="14">
    <source>
        <dbReference type="Proteomes" id="UP000389128"/>
    </source>
</evidence>
<reference evidence="13 14" key="1">
    <citation type="submission" date="2019-01" db="EMBL/GenBank/DDBJ databases">
        <title>Zoogloea oleivorans genome sequencing and assembly.</title>
        <authorList>
            <person name="Tancsics A."/>
            <person name="Farkas M."/>
            <person name="Kriszt B."/>
            <person name="Maroti G."/>
            <person name="Horvath B."/>
        </authorList>
    </citation>
    <scope>NUCLEOTIDE SEQUENCE [LARGE SCALE GENOMIC DNA]</scope>
    <source>
        <strain evidence="13 14">Buc</strain>
    </source>
</reference>
<keyword evidence="7 11" id="KW-0862">Zinc</keyword>
<evidence type="ECO:0000256" key="8">
    <source>
        <dbReference type="ARBA" id="ARBA00023134"/>
    </source>
</evidence>
<dbReference type="InterPro" id="IPR000926">
    <property type="entry name" value="RibA"/>
</dbReference>
<dbReference type="NCBIfam" id="TIGR00505">
    <property type="entry name" value="ribA"/>
    <property type="match status" value="1"/>
</dbReference>
<keyword evidence="14" id="KW-1185">Reference proteome</keyword>
<feature type="binding site" evidence="11">
    <location>
        <position position="83"/>
    </location>
    <ligand>
        <name>GTP</name>
        <dbReference type="ChEBI" id="CHEBI:37565"/>
    </ligand>
</feature>
<dbReference type="InterPro" id="IPR032677">
    <property type="entry name" value="GTP_cyclohydro_II"/>
</dbReference>
<keyword evidence="5 11" id="KW-0547">Nucleotide-binding</keyword>
<name>A0A6C2CLC8_9RHOO</name>